<dbReference type="GO" id="GO:0008528">
    <property type="term" value="F:G protein-coupled peptide receptor activity"/>
    <property type="evidence" value="ECO:0007669"/>
    <property type="project" value="TreeGrafter"/>
</dbReference>
<evidence type="ECO:0000256" key="2">
    <source>
        <dbReference type="ARBA" id="ARBA00022475"/>
    </source>
</evidence>
<organism evidence="11 12">
    <name type="scientific">Pristionchus mayeri</name>
    <dbReference type="NCBI Taxonomy" id="1317129"/>
    <lineage>
        <taxon>Eukaryota</taxon>
        <taxon>Metazoa</taxon>
        <taxon>Ecdysozoa</taxon>
        <taxon>Nematoda</taxon>
        <taxon>Chromadorea</taxon>
        <taxon>Rhabditida</taxon>
        <taxon>Rhabditina</taxon>
        <taxon>Diplogasteromorpha</taxon>
        <taxon>Diplogasteroidea</taxon>
        <taxon>Neodiplogasteridae</taxon>
        <taxon>Pristionchus</taxon>
    </lineage>
</organism>
<evidence type="ECO:0000313" key="12">
    <source>
        <dbReference type="Proteomes" id="UP001328107"/>
    </source>
</evidence>
<dbReference type="InterPro" id="IPR017452">
    <property type="entry name" value="GPCR_Rhodpsn_7TM"/>
</dbReference>
<comment type="caution">
    <text evidence="11">The sequence shown here is derived from an EMBL/GenBank/DDBJ whole genome shotgun (WGS) entry which is preliminary data.</text>
</comment>
<dbReference type="Gene3D" id="1.20.1070.10">
    <property type="entry name" value="Rhodopsin 7-helix transmembrane proteins"/>
    <property type="match status" value="1"/>
</dbReference>
<dbReference type="PANTHER" id="PTHR24230">
    <property type="entry name" value="G-PROTEIN COUPLED RECEPTOR"/>
    <property type="match status" value="1"/>
</dbReference>
<dbReference type="PANTHER" id="PTHR24230:SF154">
    <property type="entry name" value="G-PROTEIN COUPLED RECEPTORS FAMILY 1 PROFILE DOMAIN-CONTAINING PROTEIN"/>
    <property type="match status" value="1"/>
</dbReference>
<protein>
    <recommendedName>
        <fullName evidence="10">G-protein coupled receptors family 1 profile domain-containing protein</fullName>
    </recommendedName>
</protein>
<evidence type="ECO:0000256" key="5">
    <source>
        <dbReference type="ARBA" id="ARBA00023040"/>
    </source>
</evidence>
<keyword evidence="3 9" id="KW-0812">Transmembrane</keyword>
<reference evidence="12" key="1">
    <citation type="submission" date="2022-10" db="EMBL/GenBank/DDBJ databases">
        <title>Genome assembly of Pristionchus species.</title>
        <authorList>
            <person name="Yoshida K."/>
            <person name="Sommer R.J."/>
        </authorList>
    </citation>
    <scope>NUCLEOTIDE SEQUENCE [LARGE SCALE GENOMIC DNA]</scope>
    <source>
        <strain evidence="12">RS5460</strain>
    </source>
</reference>
<name>A0AAN4YWZ2_9BILA</name>
<dbReference type="SUPFAM" id="SSF81321">
    <property type="entry name" value="Family A G protein-coupled receptor-like"/>
    <property type="match status" value="1"/>
</dbReference>
<feature type="transmembrane region" description="Helical" evidence="9">
    <location>
        <begin position="313"/>
        <end position="331"/>
    </location>
</feature>
<evidence type="ECO:0000256" key="1">
    <source>
        <dbReference type="ARBA" id="ARBA00004651"/>
    </source>
</evidence>
<keyword evidence="5" id="KW-0297">G-protein coupled receptor</keyword>
<evidence type="ECO:0000256" key="8">
    <source>
        <dbReference type="ARBA" id="ARBA00023224"/>
    </source>
</evidence>
<evidence type="ECO:0000256" key="3">
    <source>
        <dbReference type="ARBA" id="ARBA00022692"/>
    </source>
</evidence>
<proteinExistence type="predicted"/>
<dbReference type="InterPro" id="IPR000276">
    <property type="entry name" value="GPCR_Rhodpsn"/>
</dbReference>
<keyword evidence="12" id="KW-1185">Reference proteome</keyword>
<evidence type="ECO:0000256" key="7">
    <source>
        <dbReference type="ARBA" id="ARBA00023170"/>
    </source>
</evidence>
<feature type="transmembrane region" description="Helical" evidence="9">
    <location>
        <begin position="351"/>
        <end position="373"/>
    </location>
</feature>
<gene>
    <name evidence="11" type="ORF">PMAYCL1PPCAC_00727</name>
</gene>
<keyword evidence="2" id="KW-1003">Cell membrane</keyword>
<dbReference type="Proteomes" id="UP001328107">
    <property type="component" value="Unassembled WGS sequence"/>
</dbReference>
<dbReference type="CDD" id="cd00637">
    <property type="entry name" value="7tm_classA_rhodopsin-like"/>
    <property type="match status" value="1"/>
</dbReference>
<feature type="transmembrane region" description="Helical" evidence="9">
    <location>
        <begin position="132"/>
        <end position="154"/>
    </location>
</feature>
<feature type="transmembrane region" description="Helical" evidence="9">
    <location>
        <begin position="203"/>
        <end position="224"/>
    </location>
</feature>
<dbReference type="PRINTS" id="PR00237">
    <property type="entry name" value="GPCRRHODOPSN"/>
</dbReference>
<evidence type="ECO:0000256" key="4">
    <source>
        <dbReference type="ARBA" id="ARBA00022989"/>
    </source>
</evidence>
<feature type="transmembrane region" description="Helical" evidence="9">
    <location>
        <begin position="12"/>
        <end position="36"/>
    </location>
</feature>
<feature type="transmembrane region" description="Helical" evidence="9">
    <location>
        <begin position="48"/>
        <end position="70"/>
    </location>
</feature>
<keyword evidence="8" id="KW-0807">Transducer</keyword>
<feature type="domain" description="G-protein coupled receptors family 1 profile" evidence="10">
    <location>
        <begin position="26"/>
        <end position="370"/>
    </location>
</feature>
<dbReference type="GO" id="GO:0007218">
    <property type="term" value="P:neuropeptide signaling pathway"/>
    <property type="evidence" value="ECO:0007669"/>
    <property type="project" value="TreeGrafter"/>
</dbReference>
<dbReference type="Pfam" id="PF00001">
    <property type="entry name" value="7tm_1"/>
    <property type="match status" value="1"/>
</dbReference>
<keyword evidence="7" id="KW-0675">Receptor</keyword>
<keyword evidence="6 9" id="KW-0472">Membrane</keyword>
<evidence type="ECO:0000256" key="9">
    <source>
        <dbReference type="SAM" id="Phobius"/>
    </source>
</evidence>
<feature type="transmembrane region" description="Helical" evidence="9">
    <location>
        <begin position="90"/>
        <end position="111"/>
    </location>
</feature>
<dbReference type="EMBL" id="BTRK01000001">
    <property type="protein sequence ID" value="GMR30532.1"/>
    <property type="molecule type" value="Genomic_DNA"/>
</dbReference>
<dbReference type="AlphaFoldDB" id="A0AAN4YWZ2"/>
<feature type="non-terminal residue" evidence="11">
    <location>
        <position position="1"/>
    </location>
</feature>
<sequence length="374" mass="42680">APPERLPSDTVQLVFLIIVLLIGLPSNCLVFSRILTLYKASHKDSVKAGFLLLKLNLTITDLMLLFFYALPKLLWNITYEWKGTDGMCKTHNYLSMASYYLSSNIIVCIALDRLRTVLGASKIRRGKSTRSIRLLLFFAWFFALVWSSPQLVVFQTVNVLPKSNTTWIQCTDVWTSQILNRPGTPPSVPEWILRPPMQTVYELSHLLLVFWGPLVALSVSYAIIAIRLARYSMSGGPQPVGQKTENVKSISLISLDMVDSDEVSCELVIKRDRTPLTPLKAITSLFRCRSTHKKEQNQAAVQPMWRRRLRGKLFRSTLLIVAAHFLFWFPYNVASLITYFDIGYKEIIAMHAYFLNDLQILITLVNPMLYAIVN</sequence>
<evidence type="ECO:0000256" key="6">
    <source>
        <dbReference type="ARBA" id="ARBA00023136"/>
    </source>
</evidence>
<comment type="subcellular location">
    <subcellularLocation>
        <location evidence="1">Cell membrane</location>
        <topology evidence="1">Multi-pass membrane protein</topology>
    </subcellularLocation>
</comment>
<evidence type="ECO:0000313" key="11">
    <source>
        <dbReference type="EMBL" id="GMR30532.1"/>
    </source>
</evidence>
<keyword evidence="4 9" id="KW-1133">Transmembrane helix</keyword>
<accession>A0AAN4YWZ2</accession>
<dbReference type="PROSITE" id="PS50262">
    <property type="entry name" value="G_PROTEIN_RECEP_F1_2"/>
    <property type="match status" value="1"/>
</dbReference>
<dbReference type="GO" id="GO:0005886">
    <property type="term" value="C:plasma membrane"/>
    <property type="evidence" value="ECO:0007669"/>
    <property type="project" value="UniProtKB-SubCell"/>
</dbReference>
<evidence type="ECO:0000259" key="10">
    <source>
        <dbReference type="PROSITE" id="PS50262"/>
    </source>
</evidence>